<dbReference type="InterPro" id="IPR029050">
    <property type="entry name" value="Immunoprotect_excell_Ig-like"/>
</dbReference>
<organism evidence="4 5">
    <name type="scientific">Halobacillus campisalis</name>
    <dbReference type="NCBI Taxonomy" id="435909"/>
    <lineage>
        <taxon>Bacteria</taxon>
        <taxon>Bacillati</taxon>
        <taxon>Bacillota</taxon>
        <taxon>Bacilli</taxon>
        <taxon>Bacillales</taxon>
        <taxon>Bacillaceae</taxon>
        <taxon>Halobacillus</taxon>
    </lineage>
</organism>
<dbReference type="RefSeq" id="WP_289215044.1">
    <property type="nucleotide sequence ID" value="NZ_JAPVRC010000002.1"/>
</dbReference>
<evidence type="ECO:0000313" key="4">
    <source>
        <dbReference type="EMBL" id="MFC7322676.1"/>
    </source>
</evidence>
<protein>
    <recommendedName>
        <fullName evidence="6">DUF4352 domain-containing protein</fullName>
    </recommendedName>
</protein>
<proteinExistence type="predicted"/>
<dbReference type="EMBL" id="JBHTBY010000017">
    <property type="protein sequence ID" value="MFC7322676.1"/>
    <property type="molecule type" value="Genomic_DNA"/>
</dbReference>
<evidence type="ECO:0000256" key="2">
    <source>
        <dbReference type="SAM" id="MobiDB-lite"/>
    </source>
</evidence>
<keyword evidence="5" id="KW-1185">Reference proteome</keyword>
<dbReference type="PROSITE" id="PS51257">
    <property type="entry name" value="PROKAR_LIPOPROTEIN"/>
    <property type="match status" value="1"/>
</dbReference>
<evidence type="ECO:0000256" key="3">
    <source>
        <dbReference type="SAM" id="SignalP"/>
    </source>
</evidence>
<name>A0ABW2K7A4_9BACI</name>
<dbReference type="Proteomes" id="UP001596494">
    <property type="component" value="Unassembled WGS sequence"/>
</dbReference>
<accession>A0ABW2K7A4</accession>
<feature type="region of interest" description="Disordered" evidence="2">
    <location>
        <begin position="22"/>
        <end position="99"/>
    </location>
</feature>
<gene>
    <name evidence="4" type="ORF">ACFQMN_17570</name>
</gene>
<evidence type="ECO:0008006" key="6">
    <source>
        <dbReference type="Google" id="ProtNLM"/>
    </source>
</evidence>
<comment type="caution">
    <text evidence="4">The sequence shown here is derived from an EMBL/GenBank/DDBJ whole genome shotgun (WGS) entry which is preliminary data.</text>
</comment>
<reference evidence="5" key="1">
    <citation type="journal article" date="2019" name="Int. J. Syst. Evol. Microbiol.">
        <title>The Global Catalogue of Microorganisms (GCM) 10K type strain sequencing project: providing services to taxonomists for standard genome sequencing and annotation.</title>
        <authorList>
            <consortium name="The Broad Institute Genomics Platform"/>
            <consortium name="The Broad Institute Genome Sequencing Center for Infectious Disease"/>
            <person name="Wu L."/>
            <person name="Ma J."/>
        </authorList>
    </citation>
    <scope>NUCLEOTIDE SEQUENCE [LARGE SCALE GENOMIC DNA]</scope>
    <source>
        <strain evidence="5">CCUG 73951</strain>
    </source>
</reference>
<evidence type="ECO:0000313" key="5">
    <source>
        <dbReference type="Proteomes" id="UP001596494"/>
    </source>
</evidence>
<evidence type="ECO:0000256" key="1">
    <source>
        <dbReference type="ARBA" id="ARBA00022729"/>
    </source>
</evidence>
<dbReference type="Gene3D" id="2.60.40.1240">
    <property type="match status" value="1"/>
</dbReference>
<feature type="compositionally biased region" description="Acidic residues" evidence="2">
    <location>
        <begin position="25"/>
        <end position="72"/>
    </location>
</feature>
<sequence length="232" mass="25311">MKGLLKIALFSMLIFILAACGSDDAGPDGESESEGSNTETEETEDEGSNEDTEASEGEEETGEEMSAEENESTDASVGDTVSSDAGEMTLVSRTDDVGTFESGPITMDITKVNGVSGELSQEMQDYMEMEQVEYIQVDMEVSNSSEEDIIFYASQATMITDTGEQLESDMMLSDHIDGEFLGEVNKQGSSFYILENSKAEDVNSVTLRYDPASNSDYEDLGEELEIEVELER</sequence>
<feature type="chain" id="PRO_5045968173" description="DUF4352 domain-containing protein" evidence="3">
    <location>
        <begin position="26"/>
        <end position="232"/>
    </location>
</feature>
<keyword evidence="1 3" id="KW-0732">Signal</keyword>
<feature type="signal peptide" evidence="3">
    <location>
        <begin position="1"/>
        <end position="25"/>
    </location>
</feature>